<evidence type="ECO:0000313" key="19">
    <source>
        <dbReference type="EMBL" id="CAE4621781.1"/>
    </source>
</evidence>
<dbReference type="SUPFAM" id="SSF56529">
    <property type="entry name" value="FAH"/>
    <property type="match status" value="1"/>
</dbReference>
<evidence type="ECO:0000259" key="18">
    <source>
        <dbReference type="Pfam" id="PF09298"/>
    </source>
</evidence>
<organism evidence="19">
    <name type="scientific">Alexandrium monilatum</name>
    <dbReference type="NCBI Taxonomy" id="311494"/>
    <lineage>
        <taxon>Eukaryota</taxon>
        <taxon>Sar</taxon>
        <taxon>Alveolata</taxon>
        <taxon>Dinophyceae</taxon>
        <taxon>Gonyaulacales</taxon>
        <taxon>Pyrocystaceae</taxon>
        <taxon>Alexandrium</taxon>
    </lineage>
</organism>
<evidence type="ECO:0000256" key="2">
    <source>
        <dbReference type="ARBA" id="ARBA00004782"/>
    </source>
</evidence>
<evidence type="ECO:0000256" key="14">
    <source>
        <dbReference type="PIRSR" id="PIRSR605959-2"/>
    </source>
</evidence>
<feature type="binding site" evidence="15">
    <location>
        <position position="256"/>
    </location>
    <ligand>
        <name>Ca(2+)</name>
        <dbReference type="ChEBI" id="CHEBI:29108"/>
    </ligand>
</feature>
<evidence type="ECO:0000256" key="3">
    <source>
        <dbReference type="ARBA" id="ARBA00010211"/>
    </source>
</evidence>
<dbReference type="Gene3D" id="3.90.850.10">
    <property type="entry name" value="Fumarylacetoacetase-like, C-terminal domain"/>
    <property type="match status" value="1"/>
</dbReference>
<dbReference type="EC" id="3.7.1.2" evidence="4 16"/>
<feature type="binding site" evidence="14">
    <location>
        <position position="149"/>
    </location>
    <ligand>
        <name>substrate</name>
    </ligand>
</feature>
<comment type="catalytic activity">
    <reaction evidence="1 16">
        <text>4-fumarylacetoacetate + H2O = acetoacetate + fumarate + H(+)</text>
        <dbReference type="Rhea" id="RHEA:10244"/>
        <dbReference type="ChEBI" id="CHEBI:13705"/>
        <dbReference type="ChEBI" id="CHEBI:15377"/>
        <dbReference type="ChEBI" id="CHEBI:15378"/>
        <dbReference type="ChEBI" id="CHEBI:18034"/>
        <dbReference type="ChEBI" id="CHEBI:29806"/>
        <dbReference type="EC" id="3.7.1.2"/>
    </reaction>
</comment>
<feature type="domain" description="Fumarylacetoacetase-like C-terminal" evidence="17">
    <location>
        <begin position="145"/>
        <end position="421"/>
    </location>
</feature>
<name>A0A7S4RQ53_9DINO</name>
<feature type="binding site" evidence="14">
    <location>
        <position position="267"/>
    </location>
    <ligand>
        <name>substrate</name>
    </ligand>
</feature>
<keyword evidence="10 16" id="KW-0828">Tyrosine catabolism</keyword>
<dbReference type="InterPro" id="IPR015377">
    <property type="entry name" value="Fumarylacetoacetase_N"/>
</dbReference>
<dbReference type="GO" id="GO:1902000">
    <property type="term" value="P:homogentisate catabolic process"/>
    <property type="evidence" value="ECO:0007669"/>
    <property type="project" value="TreeGrafter"/>
</dbReference>
<comment type="cofactor">
    <cofactor evidence="16">
        <name>Mg(2+)</name>
        <dbReference type="ChEBI" id="CHEBI:18420"/>
    </cofactor>
    <cofactor evidence="16">
        <name>Ca(2+)</name>
        <dbReference type="ChEBI" id="CHEBI:29108"/>
    </cofactor>
</comment>
<accession>A0A7S4RQ53</accession>
<dbReference type="Pfam" id="PF09298">
    <property type="entry name" value="FAA_hydrolase_N"/>
    <property type="match status" value="1"/>
</dbReference>
<dbReference type="Gene3D" id="2.30.30.230">
    <property type="entry name" value="Fumarylacetoacetase, N-terminal domain"/>
    <property type="match status" value="1"/>
</dbReference>
<gene>
    <name evidence="19" type="ORF">AMON00008_LOCUS38936</name>
</gene>
<dbReference type="InterPro" id="IPR011234">
    <property type="entry name" value="Fumarylacetoacetase-like_C"/>
</dbReference>
<feature type="binding site" evidence="15">
    <location>
        <position position="280"/>
    </location>
    <ligand>
        <name>Mg(2+)</name>
        <dbReference type="ChEBI" id="CHEBI:18420"/>
    </ligand>
</feature>
<dbReference type="UniPathway" id="UPA00139">
    <property type="reaction ID" value="UER00341"/>
</dbReference>
<keyword evidence="9 15" id="KW-0460">Magnesium</keyword>
<evidence type="ECO:0000256" key="15">
    <source>
        <dbReference type="PIRSR" id="PIRSR605959-3"/>
    </source>
</evidence>
<evidence type="ECO:0000256" key="7">
    <source>
        <dbReference type="ARBA" id="ARBA00022801"/>
    </source>
</evidence>
<protein>
    <recommendedName>
        <fullName evidence="5 16">Fumarylacetoacetase</fullName>
        <ecNumber evidence="4 16">3.7.1.2</ecNumber>
    </recommendedName>
    <alternativeName>
        <fullName evidence="12 16">Fumarylacetoacetate hydrolase</fullName>
    </alternativeName>
</protein>
<keyword evidence="6 15" id="KW-0479">Metal-binding</keyword>
<comment type="similarity">
    <text evidence="3 16">Belongs to the FAH family.</text>
</comment>
<feature type="binding site" evidence="14">
    <location>
        <position position="263"/>
    </location>
    <ligand>
        <name>substrate</name>
    </ligand>
</feature>
<proteinExistence type="inferred from homology"/>
<keyword evidence="11 16" id="KW-0585">Phenylalanine catabolism</keyword>
<dbReference type="GO" id="GO:0006559">
    <property type="term" value="P:L-phenylalanine catabolic process"/>
    <property type="evidence" value="ECO:0007669"/>
    <property type="project" value="UniProtKB-UniRule"/>
</dbReference>
<feature type="binding site" evidence="14">
    <location>
        <position position="163"/>
    </location>
    <ligand>
        <name>substrate</name>
    </ligand>
</feature>
<evidence type="ECO:0000256" key="1">
    <source>
        <dbReference type="ARBA" id="ARBA00000353"/>
    </source>
</evidence>
<evidence type="ECO:0000256" key="8">
    <source>
        <dbReference type="ARBA" id="ARBA00022837"/>
    </source>
</evidence>
<evidence type="ECO:0000256" key="4">
    <source>
        <dbReference type="ARBA" id="ARBA00012094"/>
    </source>
</evidence>
<sequence>MRASPARRCLPRFLFPEGTLPGGKRSDFGLNNLPYGVFRPKGGGCAAAAAPARAGVALGDRVLDLRALVEKGLLPERSGLTAPTLNAFMAAGPEVWKEVRHELQQVLLADGHPKSLAAAGPGVLEEVVHAQADVTMLMPADVGDYTDFYASREHATNVGVMFRGKDNALQPNWLHLPVGYHGRASSVVVSGTGIRRPSGQMVPKGQDKGPPVFGACKALDIELEMGCFVGPGNDLGRPIPLAQAEEHIFGLVLLNDWSARDIQKWEYVPLGPFLGKSFGTSISPWVVPLAALEPFRTPTPAQEDPEPLPYLRQAPGSKQGFDVSLEVGLQASGMSAPETVSRSNVKHMYWSMAQQLAHHTVNGCAMRPGDLLGTGTISGPTEDSYGSFLELTWGGSKEIELQGGAVKRKYLQDGDRVVIRGACEAPDGTRVGFGECVGEILPAF</sequence>
<evidence type="ECO:0000256" key="13">
    <source>
        <dbReference type="PIRSR" id="PIRSR605959-1"/>
    </source>
</evidence>
<feature type="binding site" evidence="15">
    <location>
        <position position="222"/>
    </location>
    <ligand>
        <name>Ca(2+)</name>
        <dbReference type="ChEBI" id="CHEBI:29108"/>
    </ligand>
</feature>
<evidence type="ECO:0000256" key="16">
    <source>
        <dbReference type="RuleBase" id="RU366008"/>
    </source>
</evidence>
<dbReference type="Pfam" id="PF01557">
    <property type="entry name" value="FAA_hydrolase"/>
    <property type="match status" value="1"/>
</dbReference>
<comment type="pathway">
    <text evidence="2 16">Amino-acid degradation; L-phenylalanine degradation; acetoacetate and fumarate from L-phenylalanine: step 6/6.</text>
</comment>
<dbReference type="InterPro" id="IPR036663">
    <property type="entry name" value="Fumarylacetoacetase_C_sf"/>
</dbReference>
<dbReference type="AlphaFoldDB" id="A0A7S4RQ53"/>
<dbReference type="SUPFAM" id="SSF63433">
    <property type="entry name" value="Fumarylacetoacetate hydrolase, FAH, N-terminal domain"/>
    <property type="match status" value="1"/>
</dbReference>
<dbReference type="PANTHER" id="PTHR43069:SF2">
    <property type="entry name" value="FUMARYLACETOACETASE"/>
    <property type="match status" value="1"/>
</dbReference>
<keyword evidence="8 15" id="KW-0106">Calcium</keyword>
<evidence type="ECO:0000256" key="5">
    <source>
        <dbReference type="ARBA" id="ARBA00014741"/>
    </source>
</evidence>
<evidence type="ECO:0000259" key="17">
    <source>
        <dbReference type="Pfam" id="PF01557"/>
    </source>
</evidence>
<feature type="binding site" evidence="15">
    <location>
        <position position="147"/>
    </location>
    <ligand>
        <name>Ca(2+)</name>
        <dbReference type="ChEBI" id="CHEBI:29108"/>
    </ligand>
</feature>
<keyword evidence="7 16" id="KW-0378">Hydrolase</keyword>
<evidence type="ECO:0000256" key="6">
    <source>
        <dbReference type="ARBA" id="ARBA00022723"/>
    </source>
</evidence>
<dbReference type="InterPro" id="IPR036462">
    <property type="entry name" value="Fumarylacetoacetase_N_sf"/>
</dbReference>
<dbReference type="GO" id="GO:0006572">
    <property type="term" value="P:L-tyrosine catabolic process"/>
    <property type="evidence" value="ECO:0007669"/>
    <property type="project" value="UniProtKB-UniRule"/>
</dbReference>
<feature type="binding site" evidence="15">
    <location>
        <position position="276"/>
    </location>
    <ligand>
        <name>Mg(2+)</name>
        <dbReference type="ChEBI" id="CHEBI:18420"/>
    </ligand>
</feature>
<evidence type="ECO:0000256" key="10">
    <source>
        <dbReference type="ARBA" id="ARBA00022878"/>
    </source>
</evidence>
<dbReference type="GO" id="GO:0046872">
    <property type="term" value="F:metal ion binding"/>
    <property type="evidence" value="ECO:0007669"/>
    <property type="project" value="UniProtKB-UniRule"/>
</dbReference>
<dbReference type="EMBL" id="HBNR01055418">
    <property type="protein sequence ID" value="CAE4621781.1"/>
    <property type="molecule type" value="Transcribed_RNA"/>
</dbReference>
<dbReference type="FunFam" id="3.90.850.10:FF:000004">
    <property type="entry name" value="Fumarylacetoacetase"/>
    <property type="match status" value="1"/>
</dbReference>
<feature type="active site" description="Proton acceptor" evidence="13">
    <location>
        <position position="154"/>
    </location>
</feature>
<feature type="domain" description="Fumarylacetoacetase N-terminal" evidence="18">
    <location>
        <begin position="31"/>
        <end position="139"/>
    </location>
</feature>
<dbReference type="GO" id="GO:0004334">
    <property type="term" value="F:fumarylacetoacetase activity"/>
    <property type="evidence" value="ECO:0007669"/>
    <property type="project" value="UniProtKB-UniRule"/>
</dbReference>
<evidence type="ECO:0000256" key="11">
    <source>
        <dbReference type="ARBA" id="ARBA00023232"/>
    </source>
</evidence>
<feature type="binding site" evidence="14">
    <location>
        <position position="376"/>
    </location>
    <ligand>
        <name>substrate</name>
    </ligand>
</feature>
<evidence type="ECO:0000256" key="9">
    <source>
        <dbReference type="ARBA" id="ARBA00022842"/>
    </source>
</evidence>
<evidence type="ECO:0000256" key="12">
    <source>
        <dbReference type="ARBA" id="ARBA00031740"/>
    </source>
</evidence>
<dbReference type="InterPro" id="IPR005959">
    <property type="entry name" value="Fumarylacetoacetase"/>
</dbReference>
<feature type="binding site" evidence="15">
    <location>
        <position position="256"/>
    </location>
    <ligand>
        <name>Mg(2+)</name>
        <dbReference type="ChEBI" id="CHEBI:18420"/>
    </ligand>
</feature>
<dbReference type="NCBIfam" id="TIGR01266">
    <property type="entry name" value="fum_ac_acetase"/>
    <property type="match status" value="1"/>
</dbReference>
<dbReference type="PANTHER" id="PTHR43069">
    <property type="entry name" value="FUMARYLACETOACETASE"/>
    <property type="match status" value="1"/>
</dbReference>
<reference evidence="19" key="1">
    <citation type="submission" date="2021-01" db="EMBL/GenBank/DDBJ databases">
        <authorList>
            <person name="Corre E."/>
            <person name="Pelletier E."/>
            <person name="Niang G."/>
            <person name="Scheremetjew M."/>
            <person name="Finn R."/>
            <person name="Kale V."/>
            <person name="Holt S."/>
            <person name="Cochrane G."/>
            <person name="Meng A."/>
            <person name="Brown T."/>
            <person name="Cohen L."/>
        </authorList>
    </citation>
    <scope>NUCLEOTIDE SEQUENCE</scope>
    <source>
        <strain evidence="19">CCMP3105</strain>
    </source>
</reference>
<feature type="binding site" evidence="15">
    <location>
        <position position="224"/>
    </location>
    <ligand>
        <name>Ca(2+)</name>
        <dbReference type="ChEBI" id="CHEBI:29108"/>
    </ligand>
</feature>